<dbReference type="RefSeq" id="YP_214266.1">
    <property type="nucleotide sequence ID" value="NC_006883.2"/>
</dbReference>
<reference evidence="2 4" key="2">
    <citation type="submission" date="2009-10" db="EMBL/GenBank/DDBJ databases">
        <title>The Genome Sequence of Prochlorococcus phage P-SSM2.</title>
        <authorList>
            <consortium name="The Broad Institute Genome Sequencing Platform"/>
            <person name="Henn M.R."/>
            <person name="Sullivan M.S."/>
            <person name="Osburne M.S."/>
            <person name="Levin J."/>
            <person name="Malboeuf C."/>
            <person name="Casali M."/>
            <person name="Russ C."/>
            <person name="Lennon N."/>
            <person name="Chapman S.B."/>
            <person name="Erlich R."/>
            <person name="Young S.K."/>
            <person name="Koehrsen M."/>
            <person name="Yandava C."/>
            <person name="Zeng Q."/>
            <person name="Alvarado L."/>
            <person name="Anderson S."/>
            <person name="Berlin A."/>
            <person name="Borenstein D."/>
            <person name="Chen Z."/>
            <person name="Engels R."/>
            <person name="Freedman E."/>
            <person name="Gellesch M."/>
            <person name="Goldberg J."/>
            <person name="Green L."/>
            <person name="Griggs A."/>
            <person name="Gujja S."/>
            <person name="Heilman E.R."/>
            <person name="Heiman D."/>
            <person name="Hepburn T."/>
            <person name="Howarth C."/>
            <person name="Jen D."/>
            <person name="Larson L."/>
            <person name="Lewis B."/>
            <person name="Mehta T."/>
            <person name="Park D."/>
            <person name="Pearson M."/>
            <person name="Richards J."/>
            <person name="Rizzolo K."/>
            <person name="Roberts A."/>
            <person name="Ryan E."/>
            <person name="Saif S."/>
            <person name="Shea T."/>
            <person name="Shenoy N."/>
            <person name="Sisk P."/>
            <person name="Stolte C."/>
            <person name="Sykes S."/>
            <person name="Walk T."/>
            <person name="White J."/>
            <person name="Yu Q."/>
            <person name="Coleman M.L."/>
            <person name="Huang K.H."/>
            <person name="Weigele P.R."/>
            <person name="DeFrancesco A.S."/>
            <person name="Kern S.E."/>
            <person name="Thompson L.R."/>
            <person name="Fu R."/>
            <person name="Hombeck B."/>
            <person name="Chisholm S.W."/>
            <person name="Haas B."/>
            <person name="Nusbaum C."/>
            <person name="Birren B."/>
        </authorList>
    </citation>
    <scope>NUCLEOTIDE SEQUENCE [LARGE SCALE GENOMIC DNA]</scope>
    <source>
        <strain evidence="2">P-SSM2</strain>
    </source>
</reference>
<evidence type="ECO:0000313" key="4">
    <source>
        <dbReference type="Proteomes" id="UP000013923"/>
    </source>
</evidence>
<gene>
    <name evidence="2" type="ORF">PCMG_00034</name>
    <name evidence="1" type="ORF">PSSM2_034</name>
</gene>
<evidence type="ECO:0000313" key="2">
    <source>
        <dbReference type="EMBL" id="ACY75910.1"/>
    </source>
</evidence>
<dbReference type="OrthoDB" id="23205at10239"/>
<dbReference type="KEGG" id="vg:3294464"/>
<dbReference type="GeneID" id="3294464"/>
<name>Q58MX0_BPPRM</name>
<dbReference type="EMBL" id="GU071092">
    <property type="protein sequence ID" value="ACY75910.1"/>
    <property type="molecule type" value="Genomic_DNA"/>
</dbReference>
<keyword evidence="3" id="KW-1185">Reference proteome</keyword>
<accession>Q58MX0</accession>
<sequence>MANIKKTFNFRNGVQVDDDNLIVNQTGLVGIGTTVPTEALDVRGKVKVIADPNVTGSGEINATTGIITSLTVTNLTVSGNNYSGGVIGVGISVGTAGIITATEPTGIVTYYGDGKELLNLPTSQWLDKDVGLGYTSIYAQGGVGVGTVDPRFTFQVSGNNDLTNFEEGVGINDKGGIVATGVITATTFKGHVDGSVSSGLSTITQLQSTNANVTGVVTATEFKGDVTGDVVSGVSTITTLQSTTINAGLINATGAGFTGALSGDVTGNVTGNVNGNINAVTGISTLNILKILGTIDGDTVSGILTTGRLTAATSTIGVATAASLNVQGKLGVGINNPIGDIQVYKSGISTVNVVGEEFAVLQLGQRDSIGIGASTAQFKFGETSQELDIINGDPGSINSIIHGGGSAGINTGSFNWIYGVNNSTLMSLDYTGKLGVNKPDPEYPLDVSGIGTFSSDVYVRNSLDVGVLLTVGGNATVAGTLGVTSSVTVGGDLNVTGVFNYPSDVPADKLPDQIDVRINSAGVSTFLGGVNLGAVQVGGLNGVISGVSTIGILTSAENIPLAMGVYSPTAKAVFNRLGVGNTDPINALDVTGTIQATQYLGVGNQPIGAAVDFSNAGRGLTVPSLQNRNFMLPPKVTTTERSNLAGLAAGAIIYNTTTNKLQVYNGSSWQNLH</sequence>
<dbReference type="Proteomes" id="UP000000991">
    <property type="component" value="Segment"/>
</dbReference>
<organism evidence="1 3">
    <name type="scientific">Prochlorococcus phage P-SSM2</name>
    <dbReference type="NCBI Taxonomy" id="268746"/>
    <lineage>
        <taxon>Viruses</taxon>
        <taxon>Duplodnaviria</taxon>
        <taxon>Heunggongvirae</taxon>
        <taxon>Uroviricota</taxon>
        <taxon>Caudoviricetes</taxon>
        <taxon>Pantevenvirales</taxon>
        <taxon>Kyanoviridae</taxon>
        <taxon>Salacisavirus</taxon>
        <taxon>Salacisavirus pssm2</taxon>
    </lineage>
</organism>
<proteinExistence type="predicted"/>
<evidence type="ECO:0000313" key="3">
    <source>
        <dbReference type="Proteomes" id="UP000000991"/>
    </source>
</evidence>
<organismHost>
    <name type="scientific">Prochlorococcus</name>
    <dbReference type="NCBI Taxonomy" id="1218"/>
</organismHost>
<dbReference type="EMBL" id="AY939844">
    <property type="protein sequence ID" value="AAX44412.1"/>
    <property type="molecule type" value="Genomic_DNA"/>
</dbReference>
<protein>
    <submittedName>
        <fullName evidence="1">Phage tail fiber-like protein</fullName>
    </submittedName>
    <submittedName>
        <fullName evidence="2">Predicted protein</fullName>
    </submittedName>
</protein>
<evidence type="ECO:0000313" key="1">
    <source>
        <dbReference type="EMBL" id="AAX44412.1"/>
    </source>
</evidence>
<reference evidence="1 3" key="1">
    <citation type="journal article" date="2005" name="PLoS Biol.">
        <title>Three Prochlorococcus cyanophage genomes: signature features and ecological interpretations.</title>
        <authorList>
            <person name="Sullivan M.B."/>
            <person name="Coleman M.L."/>
            <person name="Weigele P."/>
            <person name="Rohwer F."/>
            <person name="Chisholm S.W."/>
        </authorList>
    </citation>
    <scope>NUCLEOTIDE SEQUENCE</scope>
</reference>
<dbReference type="Proteomes" id="UP000013923">
    <property type="component" value="Genome"/>
</dbReference>
<reference evidence="1 3" key="3">
    <citation type="journal article" date="2010" name="Environ. Microbiol.">
        <title>Genomic analysis of oceanic cyanobacterial myoviruses compared with T4-like myoviruses from diverse hosts and environments.</title>
        <authorList>
            <person name="Sullivan M.B."/>
            <person name="Huang K.H."/>
            <person name="Ignacio-Espinoza J.C."/>
            <person name="Berlin A.M."/>
            <person name="Kelly L."/>
            <person name="Weigele P.R."/>
            <person name="DeFrancesco A.S."/>
            <person name="Kern S.E."/>
            <person name="Thompson L.R."/>
            <person name="Young S."/>
            <person name="Yandava C."/>
            <person name="Fu R."/>
            <person name="Krastins B."/>
            <person name="Chase M."/>
            <person name="Sarracino D."/>
            <person name="Osburne M.S."/>
            <person name="Henn M.R."/>
            <person name="Chisholm S.W."/>
        </authorList>
    </citation>
    <scope>NUCLEOTIDE SEQUENCE [LARGE SCALE GENOMIC DNA]</scope>
</reference>